<dbReference type="RefSeq" id="WP_142034535.1">
    <property type="nucleotide sequence ID" value="NZ_JBHTGS010000002.1"/>
</dbReference>
<proteinExistence type="predicted"/>
<keyword evidence="2" id="KW-1185">Reference proteome</keyword>
<dbReference type="AlphaFoldDB" id="A0A543AR52"/>
<comment type="caution">
    <text evidence="1">The sequence shown here is derived from an EMBL/GenBank/DDBJ whole genome shotgun (WGS) entry which is preliminary data.</text>
</comment>
<name>A0A543AR52_9ACTN</name>
<dbReference type="InParanoid" id="A0A543AR52"/>
<protein>
    <submittedName>
        <fullName evidence="1">Uncharacterized protein</fullName>
    </submittedName>
</protein>
<evidence type="ECO:0000313" key="1">
    <source>
        <dbReference type="EMBL" id="TQL75006.1"/>
    </source>
</evidence>
<sequence length="66" mass="6942">MSFSPADLARQSTPVEPADVDTVMESADQALAELDGLAQLPTPEHVAVFEAVQQSLADTLTAVDET</sequence>
<evidence type="ECO:0000313" key="2">
    <source>
        <dbReference type="Proteomes" id="UP000317043"/>
    </source>
</evidence>
<dbReference type="OrthoDB" id="5198721at2"/>
<gene>
    <name evidence="1" type="ORF">FB566_0498</name>
</gene>
<organism evidence="1 2">
    <name type="scientific">Stackebrandtia endophytica</name>
    <dbReference type="NCBI Taxonomy" id="1496996"/>
    <lineage>
        <taxon>Bacteria</taxon>
        <taxon>Bacillati</taxon>
        <taxon>Actinomycetota</taxon>
        <taxon>Actinomycetes</taxon>
        <taxon>Glycomycetales</taxon>
        <taxon>Glycomycetaceae</taxon>
        <taxon>Stackebrandtia</taxon>
    </lineage>
</organism>
<reference evidence="1 2" key="1">
    <citation type="submission" date="2019-06" db="EMBL/GenBank/DDBJ databases">
        <title>Sequencing the genomes of 1000 actinobacteria strains.</title>
        <authorList>
            <person name="Klenk H.-P."/>
        </authorList>
    </citation>
    <scope>NUCLEOTIDE SEQUENCE [LARGE SCALE GENOMIC DNA]</scope>
    <source>
        <strain evidence="1 2">DSM 45928</strain>
    </source>
</reference>
<dbReference type="Proteomes" id="UP000317043">
    <property type="component" value="Unassembled WGS sequence"/>
</dbReference>
<accession>A0A543AR52</accession>
<dbReference type="EMBL" id="VFOW01000001">
    <property type="protein sequence ID" value="TQL75006.1"/>
    <property type="molecule type" value="Genomic_DNA"/>
</dbReference>